<evidence type="ECO:0000256" key="5">
    <source>
        <dbReference type="ARBA" id="ARBA00022723"/>
    </source>
</evidence>
<dbReference type="HAMAP" id="MF_02095">
    <property type="entry name" value="CysQ"/>
    <property type="match status" value="1"/>
</dbReference>
<dbReference type="InterPro" id="IPR000760">
    <property type="entry name" value="Inositol_monophosphatase-like"/>
</dbReference>
<dbReference type="InterPro" id="IPR020550">
    <property type="entry name" value="Inositol_monophosphatase_CS"/>
</dbReference>
<dbReference type="InterPro" id="IPR020583">
    <property type="entry name" value="Inositol_monoP_metal-BS"/>
</dbReference>
<dbReference type="EMBL" id="JBHSEW010000002">
    <property type="protein sequence ID" value="MFC4621197.1"/>
    <property type="molecule type" value="Genomic_DNA"/>
</dbReference>
<feature type="binding site" evidence="9">
    <location>
        <position position="68"/>
    </location>
    <ligand>
        <name>substrate</name>
    </ligand>
</feature>
<evidence type="ECO:0000256" key="9">
    <source>
        <dbReference type="HAMAP-Rule" id="MF_02095"/>
    </source>
</evidence>
<dbReference type="Proteomes" id="UP001595967">
    <property type="component" value="Unassembled WGS sequence"/>
</dbReference>
<dbReference type="Gene3D" id="3.30.540.10">
    <property type="entry name" value="Fructose-1,6-Bisphosphatase, subunit A, domain 1"/>
    <property type="match status" value="1"/>
</dbReference>
<dbReference type="PRINTS" id="PR00377">
    <property type="entry name" value="IMPHPHTASES"/>
</dbReference>
<accession>A0ABV9GT22</accession>
<dbReference type="PANTHER" id="PTHR43028:SF5">
    <property type="entry name" value="3'(2'),5'-BISPHOSPHATE NUCLEOTIDASE 1"/>
    <property type="match status" value="1"/>
</dbReference>
<comment type="cofactor">
    <cofactor evidence="9">
        <name>Mg(2+)</name>
        <dbReference type="ChEBI" id="CHEBI:18420"/>
    </cofactor>
</comment>
<dbReference type="InterPro" id="IPR006240">
    <property type="entry name" value="CysQ"/>
</dbReference>
<evidence type="ECO:0000256" key="6">
    <source>
        <dbReference type="ARBA" id="ARBA00022801"/>
    </source>
</evidence>
<comment type="function">
    <text evidence="9">Converts adenosine-3',5'-bisphosphate (PAP) to AMP.</text>
</comment>
<keyword evidence="6 9" id="KW-0378">Hydrolase</keyword>
<name>A0ABV9GT22_9BURK</name>
<dbReference type="NCBIfam" id="TIGR01331">
    <property type="entry name" value="bisphos_cysQ"/>
    <property type="match status" value="1"/>
</dbReference>
<dbReference type="EC" id="3.1.3.7" evidence="9"/>
<dbReference type="CDD" id="cd01638">
    <property type="entry name" value="CysQ"/>
    <property type="match status" value="1"/>
</dbReference>
<dbReference type="RefSeq" id="WP_377723901.1">
    <property type="nucleotide sequence ID" value="NZ_JBHSEW010000002.1"/>
</dbReference>
<evidence type="ECO:0000313" key="11">
    <source>
        <dbReference type="Proteomes" id="UP001595967"/>
    </source>
</evidence>
<organism evidence="10 11">
    <name type="scientific">Comamonas nitrativorans</name>
    <dbReference type="NCBI Taxonomy" id="108437"/>
    <lineage>
        <taxon>Bacteria</taxon>
        <taxon>Pseudomonadati</taxon>
        <taxon>Pseudomonadota</taxon>
        <taxon>Betaproteobacteria</taxon>
        <taxon>Burkholderiales</taxon>
        <taxon>Comamonadaceae</taxon>
        <taxon>Comamonas</taxon>
    </lineage>
</organism>
<dbReference type="PROSITE" id="PS00630">
    <property type="entry name" value="IMP_2"/>
    <property type="match status" value="1"/>
</dbReference>
<keyword evidence="3 9" id="KW-1003">Cell membrane</keyword>
<feature type="binding site" evidence="9">
    <location>
        <position position="85"/>
    </location>
    <ligand>
        <name>Mg(2+)</name>
        <dbReference type="ChEBI" id="CHEBI:18420"/>
        <label>1</label>
    </ligand>
</feature>
<evidence type="ECO:0000256" key="8">
    <source>
        <dbReference type="ARBA" id="ARBA00023136"/>
    </source>
</evidence>
<comment type="subcellular location">
    <subcellularLocation>
        <location evidence="9">Cell inner membrane</location>
        <topology evidence="9">Peripheral membrane protein</topology>
        <orientation evidence="9">Cytoplasmic side</orientation>
    </subcellularLocation>
</comment>
<reference evidence="11" key="1">
    <citation type="journal article" date="2019" name="Int. J. Syst. Evol. Microbiol.">
        <title>The Global Catalogue of Microorganisms (GCM) 10K type strain sequencing project: providing services to taxonomists for standard genome sequencing and annotation.</title>
        <authorList>
            <consortium name="The Broad Institute Genomics Platform"/>
            <consortium name="The Broad Institute Genome Sequencing Center for Infectious Disease"/>
            <person name="Wu L."/>
            <person name="Ma J."/>
        </authorList>
    </citation>
    <scope>NUCLEOTIDE SEQUENCE [LARGE SCALE GENOMIC DNA]</scope>
    <source>
        <strain evidence="11">JCM 11650</strain>
    </source>
</reference>
<evidence type="ECO:0000256" key="1">
    <source>
        <dbReference type="ARBA" id="ARBA00001625"/>
    </source>
</evidence>
<dbReference type="SUPFAM" id="SSF56655">
    <property type="entry name" value="Carbohydrate phosphatase"/>
    <property type="match status" value="1"/>
</dbReference>
<comment type="similarity">
    <text evidence="2 9">Belongs to the inositol monophosphatase superfamily. CysQ family.</text>
</comment>
<feature type="binding site" evidence="9">
    <location>
        <position position="210"/>
    </location>
    <ligand>
        <name>Mg(2+)</name>
        <dbReference type="ChEBI" id="CHEBI:18420"/>
        <label>2</label>
    </ligand>
</feature>
<dbReference type="GO" id="GO:0008441">
    <property type="term" value="F:3'(2'),5'-bisphosphate nucleotidase activity"/>
    <property type="evidence" value="ECO:0007669"/>
    <property type="project" value="UniProtKB-EC"/>
</dbReference>
<protein>
    <recommendedName>
        <fullName evidence="9">3'(2'),5'-bisphosphate nucleotidase CysQ</fullName>
        <ecNumber evidence="9">3.1.3.7</ecNumber>
    </recommendedName>
    <alternativeName>
        <fullName evidence="9">3'(2'),5-bisphosphonucleoside 3'(2')-phosphohydrolase</fullName>
    </alternativeName>
    <alternativeName>
        <fullName evidence="9">3'-phosphoadenosine 5'-phosphate phosphatase</fullName>
        <shortName evidence="9">PAP phosphatase</shortName>
    </alternativeName>
</protein>
<keyword evidence="4 9" id="KW-0997">Cell inner membrane</keyword>
<feature type="binding site" evidence="9">
    <location>
        <position position="85"/>
    </location>
    <ligand>
        <name>Mg(2+)</name>
        <dbReference type="ChEBI" id="CHEBI:18420"/>
        <label>2</label>
    </ligand>
</feature>
<dbReference type="Pfam" id="PF00459">
    <property type="entry name" value="Inositol_P"/>
    <property type="match status" value="1"/>
</dbReference>
<feature type="binding site" evidence="9">
    <location>
        <begin position="87"/>
        <end position="90"/>
    </location>
    <ligand>
        <name>substrate</name>
    </ligand>
</feature>
<keyword evidence="5 9" id="KW-0479">Metal-binding</keyword>
<feature type="binding site" evidence="9">
    <location>
        <position position="210"/>
    </location>
    <ligand>
        <name>substrate</name>
    </ligand>
</feature>
<feature type="binding site" evidence="9">
    <location>
        <position position="68"/>
    </location>
    <ligand>
        <name>Mg(2+)</name>
        <dbReference type="ChEBI" id="CHEBI:18420"/>
        <label>1</label>
    </ligand>
</feature>
<keyword evidence="8 9" id="KW-0472">Membrane</keyword>
<evidence type="ECO:0000256" key="4">
    <source>
        <dbReference type="ARBA" id="ARBA00022519"/>
    </source>
</evidence>
<sequence>MSMNQQQLECLCRIAHEAGQEIMEVYGTNIGHWNKVDDSPLTEADLRADRVIRQGLEQHFPGVFILSEESRSAGDELPERFFLVDPLDGTKEFLKRNDEFTVNIALVENGVPVVGVVLAPALGECFYAARGLGAFKRDGQSYRAIATAKLGSTLRVMGSRSHGGDKLKAWLVGLSQPYDFVAVGSSLKFCRIAEGAADIYPRFGPTSQWDTAAAQAVLEIAGGTVTDLHGQPLRYGLQRPILNPEFIVFGDREKNGVIFDGYSIC</sequence>
<feature type="binding site" evidence="9">
    <location>
        <position position="88"/>
    </location>
    <ligand>
        <name>Mg(2+)</name>
        <dbReference type="ChEBI" id="CHEBI:18420"/>
        <label>2</label>
    </ligand>
</feature>
<evidence type="ECO:0000313" key="10">
    <source>
        <dbReference type="EMBL" id="MFC4621197.1"/>
    </source>
</evidence>
<keyword evidence="11" id="KW-1185">Reference proteome</keyword>
<proteinExistence type="inferred from homology"/>
<dbReference type="PANTHER" id="PTHR43028">
    <property type="entry name" value="3'(2'),5'-BISPHOSPHATE NUCLEOTIDASE 1"/>
    <property type="match status" value="1"/>
</dbReference>
<evidence type="ECO:0000256" key="7">
    <source>
        <dbReference type="ARBA" id="ARBA00022842"/>
    </source>
</evidence>
<evidence type="ECO:0000256" key="3">
    <source>
        <dbReference type="ARBA" id="ARBA00022475"/>
    </source>
</evidence>
<dbReference type="InterPro" id="IPR050725">
    <property type="entry name" value="CysQ/Inositol_MonoPase"/>
</dbReference>
<dbReference type="Gene3D" id="3.40.190.80">
    <property type="match status" value="1"/>
</dbReference>
<evidence type="ECO:0000256" key="2">
    <source>
        <dbReference type="ARBA" id="ARBA00005289"/>
    </source>
</evidence>
<comment type="catalytic activity">
    <reaction evidence="1 9">
        <text>adenosine 3',5'-bisphosphate + H2O = AMP + phosphate</text>
        <dbReference type="Rhea" id="RHEA:10040"/>
        <dbReference type="ChEBI" id="CHEBI:15377"/>
        <dbReference type="ChEBI" id="CHEBI:43474"/>
        <dbReference type="ChEBI" id="CHEBI:58343"/>
        <dbReference type="ChEBI" id="CHEBI:456215"/>
        <dbReference type="EC" id="3.1.3.7"/>
    </reaction>
</comment>
<dbReference type="PROSITE" id="PS00629">
    <property type="entry name" value="IMP_1"/>
    <property type="match status" value="1"/>
</dbReference>
<gene>
    <name evidence="9 10" type="primary">cysQ</name>
    <name evidence="10" type="ORF">ACFO3A_03090</name>
</gene>
<feature type="binding site" evidence="9">
    <location>
        <position position="87"/>
    </location>
    <ligand>
        <name>Mg(2+)</name>
        <dbReference type="ChEBI" id="CHEBI:18420"/>
        <label>1</label>
    </ligand>
</feature>
<keyword evidence="7 9" id="KW-0460">Magnesium</keyword>
<comment type="caution">
    <text evidence="10">The sequence shown here is derived from an EMBL/GenBank/DDBJ whole genome shotgun (WGS) entry which is preliminary data.</text>
</comment>